<evidence type="ECO:0000313" key="5">
    <source>
        <dbReference type="EMBL" id="JAR87127.1"/>
    </source>
</evidence>
<evidence type="ECO:0000256" key="1">
    <source>
        <dbReference type="ARBA" id="ARBA00004496"/>
    </source>
</evidence>
<comment type="subcellular location">
    <subcellularLocation>
        <location evidence="1">Cytoplasm</location>
    </subcellularLocation>
</comment>
<dbReference type="InterPro" id="IPR051721">
    <property type="entry name" value="Biopterin_syn/organic_redct"/>
</dbReference>
<dbReference type="Gene3D" id="3.40.50.720">
    <property type="entry name" value="NAD(P)-binding Rossmann-like Domain"/>
    <property type="match status" value="1"/>
</dbReference>
<sequence>VEEAEKAVLIHNVATLGDVSRYAASYDDQKIINDYINLNITSVMLLTSAFLKQYGSNDTVSKIIVNMTTPLARKATAGLGLYSSGKIAREMYLNVLAVEDPTMKVLHYYPGVVKTDMLAEIQTGVEEMRPALEEFRTKAMSPEEPARMLIYVLRNEDFDSGDYIDFYARA</sequence>
<dbReference type="Pfam" id="PF00106">
    <property type="entry name" value="adh_short"/>
    <property type="match status" value="1"/>
</dbReference>
<feature type="non-terminal residue" evidence="5">
    <location>
        <position position="1"/>
    </location>
</feature>
<proteinExistence type="predicted"/>
<reference evidence="5" key="1">
    <citation type="submission" date="2016-03" db="EMBL/GenBank/DDBJ databases">
        <title>Gut transcriptome analysis on engorged females of Ornithodoros mimon (Acari: Argasidae) and phylogenetic inferences of soft ticks.</title>
        <authorList>
            <person name="Landulfo G.A."/>
            <person name="Giovanni D."/>
            <person name="Carvalho E."/>
            <person name="Junqueira-de-Azevedo I."/>
            <person name="Patane J."/>
            <person name="Mendoca R."/>
            <person name="Barros-Battesti D."/>
        </authorList>
    </citation>
    <scope>NUCLEOTIDE SEQUENCE</scope>
    <source>
        <strain evidence="5">Females</strain>
        <tissue evidence="5">Gut</tissue>
    </source>
</reference>
<dbReference type="InterPro" id="IPR002347">
    <property type="entry name" value="SDR_fam"/>
</dbReference>
<dbReference type="GO" id="GO:0005737">
    <property type="term" value="C:cytoplasm"/>
    <property type="evidence" value="ECO:0007669"/>
    <property type="project" value="UniProtKB-SubCell"/>
</dbReference>
<dbReference type="GO" id="GO:0006729">
    <property type="term" value="P:tetrahydrobiopterin biosynthetic process"/>
    <property type="evidence" value="ECO:0007669"/>
    <property type="project" value="TreeGrafter"/>
</dbReference>
<feature type="non-terminal residue" evidence="5">
    <location>
        <position position="170"/>
    </location>
</feature>
<evidence type="ECO:0000256" key="4">
    <source>
        <dbReference type="ARBA" id="ARBA00023002"/>
    </source>
</evidence>
<keyword evidence="3" id="KW-0521">NADP</keyword>
<evidence type="ECO:0000256" key="3">
    <source>
        <dbReference type="ARBA" id="ARBA00022857"/>
    </source>
</evidence>
<accession>A0A147B8N3</accession>
<name>A0A147B8N3_9ACAR</name>
<dbReference type="GO" id="GO:0004757">
    <property type="term" value="F:sepiapterin reductase (NADP+) activity"/>
    <property type="evidence" value="ECO:0007669"/>
    <property type="project" value="TreeGrafter"/>
</dbReference>
<protein>
    <submittedName>
        <fullName evidence="5">Sepiapterin reductase</fullName>
    </submittedName>
</protein>
<dbReference type="PANTHER" id="PTHR44085:SF2">
    <property type="entry name" value="SEPIAPTERIN REDUCTASE"/>
    <property type="match status" value="1"/>
</dbReference>
<dbReference type="InterPro" id="IPR036291">
    <property type="entry name" value="NAD(P)-bd_dom_sf"/>
</dbReference>
<dbReference type="SUPFAM" id="SSF51735">
    <property type="entry name" value="NAD(P)-binding Rossmann-fold domains"/>
    <property type="match status" value="1"/>
</dbReference>
<keyword evidence="4" id="KW-0560">Oxidoreductase</keyword>
<dbReference type="AlphaFoldDB" id="A0A147B8N3"/>
<dbReference type="EMBL" id="GEIB01000916">
    <property type="protein sequence ID" value="JAR87127.1"/>
    <property type="molecule type" value="Transcribed_RNA"/>
</dbReference>
<dbReference type="PANTHER" id="PTHR44085">
    <property type="entry name" value="SEPIAPTERIN REDUCTASE"/>
    <property type="match status" value="1"/>
</dbReference>
<organism evidence="5">
    <name type="scientific">Alectorobius mimon</name>
    <dbReference type="NCBI Taxonomy" id="360319"/>
    <lineage>
        <taxon>Eukaryota</taxon>
        <taxon>Metazoa</taxon>
        <taxon>Ecdysozoa</taxon>
        <taxon>Arthropoda</taxon>
        <taxon>Chelicerata</taxon>
        <taxon>Arachnida</taxon>
        <taxon>Acari</taxon>
        <taxon>Parasitiformes</taxon>
        <taxon>Ixodida</taxon>
        <taxon>Ixodoidea</taxon>
        <taxon>Argasidae</taxon>
        <taxon>Ornithodorinae</taxon>
        <taxon>Alectorobius</taxon>
    </lineage>
</organism>
<evidence type="ECO:0000256" key="2">
    <source>
        <dbReference type="ARBA" id="ARBA00022490"/>
    </source>
</evidence>
<keyword evidence="2" id="KW-0963">Cytoplasm</keyword>